<dbReference type="Pfam" id="PF09084">
    <property type="entry name" value="NMT1"/>
    <property type="match status" value="1"/>
</dbReference>
<dbReference type="Gene3D" id="3.40.190.10">
    <property type="entry name" value="Periplasmic binding protein-like II"/>
    <property type="match status" value="2"/>
</dbReference>
<protein>
    <submittedName>
        <fullName evidence="6">Nitrate ABC transporter substrate-binding protein</fullName>
    </submittedName>
</protein>
<dbReference type="PANTHER" id="PTHR30024">
    <property type="entry name" value="ALIPHATIC SULFONATES-BINDING PROTEIN-RELATED"/>
    <property type="match status" value="1"/>
</dbReference>
<evidence type="ECO:0000256" key="1">
    <source>
        <dbReference type="ARBA" id="ARBA00004418"/>
    </source>
</evidence>
<dbReference type="EMBL" id="JPQT01000119">
    <property type="protein sequence ID" value="KFE48966.1"/>
    <property type="molecule type" value="Genomic_DNA"/>
</dbReference>
<reference evidence="6 7" key="1">
    <citation type="submission" date="2014-07" db="EMBL/GenBank/DDBJ databases">
        <title>Draft Genome Sequences of Environmental Pseudomonas syringae strains.</title>
        <authorList>
            <person name="Baltrus D.A."/>
            <person name="Berge O."/>
            <person name="Morris C."/>
        </authorList>
    </citation>
    <scope>NUCLEOTIDE SEQUENCE [LARGE SCALE GENOMIC DNA]</scope>
    <source>
        <strain evidence="6 7">CEB003</strain>
    </source>
</reference>
<keyword evidence="3 4" id="KW-0732">Signal</keyword>
<evidence type="ECO:0000259" key="5">
    <source>
        <dbReference type="Pfam" id="PF09084"/>
    </source>
</evidence>
<sequence>MTIAKLLLPLTVPMMFGATHAWALDDVTVALAIPPAVHDGAAYAAAEELGLFKEQGLKVNVVVFQGAGALLPQVASKRVTFGFPVAEPIISSYFNGKDPLPVRYFYNGVPSQTMEYAVLADSPIKSLADLQGKQIGVGALTWGTLPNSRAALRIAGLEPGKNVEFVAVGALGAGFQALKSGRVDALNFNSSWDDMLELSGTAIRRIAYPPVFQENPGNGFVAHVDTFKDNPDLIRRFGRAYTQGQLVCEANPTYCVQAFWRQHPESKPADADGKGLADARELLSRRLRNTLHHPDGSSRIPGEYNLQIIKDAISAMAKTGEFPTADVPVEKIFSNEFVPAFTDFDRAALAQRARDAQ</sequence>
<proteinExistence type="inferred from homology"/>
<accession>A0A085V0K3</accession>
<dbReference type="PATRIC" id="fig|317.174.peg.4122"/>
<feature type="domain" description="SsuA/THI5-like" evidence="5">
    <location>
        <begin position="42"/>
        <end position="252"/>
    </location>
</feature>
<feature type="signal peptide" evidence="4">
    <location>
        <begin position="1"/>
        <end position="23"/>
    </location>
</feature>
<dbReference type="PANTHER" id="PTHR30024:SF47">
    <property type="entry name" value="TAURINE-BINDING PERIPLASMIC PROTEIN"/>
    <property type="match status" value="1"/>
</dbReference>
<evidence type="ECO:0000313" key="7">
    <source>
        <dbReference type="Proteomes" id="UP000028643"/>
    </source>
</evidence>
<comment type="caution">
    <text evidence="6">The sequence shown here is derived from an EMBL/GenBank/DDBJ whole genome shotgun (WGS) entry which is preliminary data.</text>
</comment>
<gene>
    <name evidence="6" type="ORF">IV02_20160</name>
</gene>
<dbReference type="GO" id="GO:0042597">
    <property type="term" value="C:periplasmic space"/>
    <property type="evidence" value="ECO:0007669"/>
    <property type="project" value="UniProtKB-SubCell"/>
</dbReference>
<comment type="similarity">
    <text evidence="2">Belongs to the bacterial solute-binding protein SsuA/TauA family.</text>
</comment>
<name>A0A085V0K3_PSESX</name>
<dbReference type="SUPFAM" id="SSF53850">
    <property type="entry name" value="Periplasmic binding protein-like II"/>
    <property type="match status" value="1"/>
</dbReference>
<evidence type="ECO:0000256" key="2">
    <source>
        <dbReference type="ARBA" id="ARBA00010742"/>
    </source>
</evidence>
<evidence type="ECO:0000256" key="3">
    <source>
        <dbReference type="ARBA" id="ARBA00022729"/>
    </source>
</evidence>
<dbReference type="RefSeq" id="WP_047577201.1">
    <property type="nucleotide sequence ID" value="NZ_JPQT01000119.1"/>
</dbReference>
<evidence type="ECO:0000313" key="6">
    <source>
        <dbReference type="EMBL" id="KFE48966.1"/>
    </source>
</evidence>
<dbReference type="InterPro" id="IPR015168">
    <property type="entry name" value="SsuA/THI5"/>
</dbReference>
<organism evidence="6 7">
    <name type="scientific">Pseudomonas syringae</name>
    <dbReference type="NCBI Taxonomy" id="317"/>
    <lineage>
        <taxon>Bacteria</taxon>
        <taxon>Pseudomonadati</taxon>
        <taxon>Pseudomonadota</taxon>
        <taxon>Gammaproteobacteria</taxon>
        <taxon>Pseudomonadales</taxon>
        <taxon>Pseudomonadaceae</taxon>
        <taxon>Pseudomonas</taxon>
    </lineage>
</organism>
<dbReference type="Proteomes" id="UP000028643">
    <property type="component" value="Unassembled WGS sequence"/>
</dbReference>
<feature type="chain" id="PRO_5001798251" evidence="4">
    <location>
        <begin position="24"/>
        <end position="357"/>
    </location>
</feature>
<evidence type="ECO:0000256" key="4">
    <source>
        <dbReference type="SAM" id="SignalP"/>
    </source>
</evidence>
<comment type="subcellular location">
    <subcellularLocation>
        <location evidence="1">Periplasm</location>
    </subcellularLocation>
</comment>
<dbReference type="AlphaFoldDB" id="A0A085V0K3"/>